<evidence type="ECO:0000256" key="1">
    <source>
        <dbReference type="ARBA" id="ARBA00004141"/>
    </source>
</evidence>
<keyword evidence="2 5" id="KW-0812">Transmembrane</keyword>
<name>A0A5B8YQ94_9FLAO</name>
<organism evidence="6 7">
    <name type="scientific">Antarcticibacterium arcticum</name>
    <dbReference type="NCBI Taxonomy" id="2585771"/>
    <lineage>
        <taxon>Bacteria</taxon>
        <taxon>Pseudomonadati</taxon>
        <taxon>Bacteroidota</taxon>
        <taxon>Flavobacteriia</taxon>
        <taxon>Flavobacteriales</taxon>
        <taxon>Flavobacteriaceae</taxon>
        <taxon>Antarcticibacterium</taxon>
    </lineage>
</organism>
<dbReference type="InterPro" id="IPR003825">
    <property type="entry name" value="Colicin-V_CvpA"/>
</dbReference>
<evidence type="ECO:0000313" key="7">
    <source>
        <dbReference type="Proteomes" id="UP000321954"/>
    </source>
</evidence>
<feature type="transmembrane region" description="Helical" evidence="5">
    <location>
        <begin position="101"/>
        <end position="122"/>
    </location>
</feature>
<keyword evidence="4 5" id="KW-0472">Membrane</keyword>
<keyword evidence="3 5" id="KW-1133">Transmembrane helix</keyword>
<evidence type="ECO:0000256" key="4">
    <source>
        <dbReference type="ARBA" id="ARBA00023136"/>
    </source>
</evidence>
<dbReference type="PANTHER" id="PTHR37306:SF1">
    <property type="entry name" value="COLICIN V PRODUCTION PROTEIN"/>
    <property type="match status" value="1"/>
</dbReference>
<dbReference type="PANTHER" id="PTHR37306">
    <property type="entry name" value="COLICIN V PRODUCTION PROTEIN"/>
    <property type="match status" value="1"/>
</dbReference>
<accession>A0A5B8YQ94</accession>
<feature type="transmembrane region" description="Helical" evidence="5">
    <location>
        <begin position="60"/>
        <end position="81"/>
    </location>
</feature>
<comment type="subcellular location">
    <subcellularLocation>
        <location evidence="1">Membrane</location>
        <topology evidence="1">Multi-pass membrane protein</topology>
    </subcellularLocation>
</comment>
<keyword evidence="7" id="KW-1185">Reference proteome</keyword>
<feature type="transmembrane region" description="Helical" evidence="5">
    <location>
        <begin position="28"/>
        <end position="48"/>
    </location>
</feature>
<dbReference type="OrthoDB" id="9799585at2"/>
<dbReference type="KEGG" id="anp:FK178_12775"/>
<dbReference type="Proteomes" id="UP000321954">
    <property type="component" value="Chromosome"/>
</dbReference>
<evidence type="ECO:0000313" key="6">
    <source>
        <dbReference type="EMBL" id="QED38536.1"/>
    </source>
</evidence>
<feature type="transmembrane region" description="Helical" evidence="5">
    <location>
        <begin position="6"/>
        <end position="21"/>
    </location>
</feature>
<dbReference type="AlphaFoldDB" id="A0A5B8YQ94"/>
<evidence type="ECO:0000256" key="5">
    <source>
        <dbReference type="SAM" id="Phobius"/>
    </source>
</evidence>
<sequence>MNIVDIVLALILLYGVIRGFFRGFFAELASLVAFVAGIYGAIYFSHFLSDFLTNRVSWNIQFVHLTAFAITFILIVFVISLAGKFLTTVANFAALGIINKLLGAAFGLIKVAFITSVIIMFFSATNEDVNIIEEETLGASVLYPPIKALAPAIVPSILREVQDLEFLEEINEPKEEEEVVN</sequence>
<gene>
    <name evidence="6" type="ORF">FK178_12775</name>
</gene>
<reference evidence="6 7" key="1">
    <citation type="submission" date="2019-08" db="EMBL/GenBank/DDBJ databases">
        <title>Antarcticibacterium arcticum sp. nov., a bacterium isolated from marine sediment of the Canadian Beaufort Sea.</title>
        <authorList>
            <person name="Lee Y.M."/>
            <person name="Baek K."/>
            <person name="Lee D.-H."/>
            <person name="Shin S.C."/>
            <person name="Jin Y.K."/>
            <person name="Park Y."/>
        </authorList>
    </citation>
    <scope>NUCLEOTIDE SEQUENCE [LARGE SCALE GENOMIC DNA]</scope>
    <source>
        <strain evidence="6 7">PAMC 28998</strain>
    </source>
</reference>
<dbReference type="EMBL" id="CP042476">
    <property type="protein sequence ID" value="QED38536.1"/>
    <property type="molecule type" value="Genomic_DNA"/>
</dbReference>
<dbReference type="Pfam" id="PF02674">
    <property type="entry name" value="Colicin_V"/>
    <property type="match status" value="1"/>
</dbReference>
<evidence type="ECO:0000256" key="2">
    <source>
        <dbReference type="ARBA" id="ARBA00022692"/>
    </source>
</evidence>
<protein>
    <submittedName>
        <fullName evidence="6">CvpA family protein</fullName>
    </submittedName>
</protein>
<dbReference type="RefSeq" id="WP_146835869.1">
    <property type="nucleotide sequence ID" value="NZ_CP042476.1"/>
</dbReference>
<evidence type="ECO:0000256" key="3">
    <source>
        <dbReference type="ARBA" id="ARBA00022989"/>
    </source>
</evidence>
<dbReference type="GO" id="GO:0016020">
    <property type="term" value="C:membrane"/>
    <property type="evidence" value="ECO:0007669"/>
    <property type="project" value="UniProtKB-SubCell"/>
</dbReference>
<proteinExistence type="predicted"/>
<dbReference type="GO" id="GO:0009403">
    <property type="term" value="P:toxin biosynthetic process"/>
    <property type="evidence" value="ECO:0007669"/>
    <property type="project" value="InterPro"/>
</dbReference>